<dbReference type="InterPro" id="IPR000999">
    <property type="entry name" value="RNase_III_dom"/>
</dbReference>
<organism evidence="3">
    <name type="scientific">Solanum lycopersicum</name>
    <name type="common">Tomato</name>
    <name type="synonym">Lycopersicon esculentum</name>
    <dbReference type="NCBI Taxonomy" id="4081"/>
    <lineage>
        <taxon>Eukaryota</taxon>
        <taxon>Viridiplantae</taxon>
        <taxon>Streptophyta</taxon>
        <taxon>Embryophyta</taxon>
        <taxon>Tracheophyta</taxon>
        <taxon>Spermatophyta</taxon>
        <taxon>Magnoliopsida</taxon>
        <taxon>eudicotyledons</taxon>
        <taxon>Gunneridae</taxon>
        <taxon>Pentapetalae</taxon>
        <taxon>asterids</taxon>
        <taxon>lamiids</taxon>
        <taxon>Solanales</taxon>
        <taxon>Solanaceae</taxon>
        <taxon>Solanoideae</taxon>
        <taxon>Solaneae</taxon>
        <taxon>Solanum</taxon>
        <taxon>Solanum subgen. Lycopersicon</taxon>
    </lineage>
</organism>
<evidence type="ECO:0000313" key="4">
    <source>
        <dbReference type="Proteomes" id="UP000004994"/>
    </source>
</evidence>
<dbReference type="GO" id="GO:0006396">
    <property type="term" value="P:RNA processing"/>
    <property type="evidence" value="ECO:0007669"/>
    <property type="project" value="InterPro"/>
</dbReference>
<evidence type="ECO:0000313" key="3">
    <source>
        <dbReference type="EnsemblPlants" id="Solyc01g011540.1.1"/>
    </source>
</evidence>
<reference evidence="3" key="2">
    <citation type="submission" date="2015-06" db="UniProtKB">
        <authorList>
            <consortium name="EnsemblPlants"/>
        </authorList>
    </citation>
    <scope>IDENTIFICATION</scope>
    <source>
        <strain evidence="3">cv. Heinz 1706</strain>
    </source>
</reference>
<reference evidence="3" key="1">
    <citation type="journal article" date="2012" name="Nature">
        <title>The tomato genome sequence provides insights into fleshy fruit evolution.</title>
        <authorList>
            <consortium name="Tomato Genome Consortium"/>
        </authorList>
    </citation>
    <scope>NUCLEOTIDE SEQUENCE [LARGE SCALE GENOMIC DNA]</scope>
    <source>
        <strain evidence="3">cv. Heinz 1706</strain>
    </source>
</reference>
<keyword evidence="4" id="KW-1185">Reference proteome</keyword>
<dbReference type="PROSITE" id="PS50142">
    <property type="entry name" value="RNASE_3_2"/>
    <property type="match status" value="1"/>
</dbReference>
<keyword evidence="1" id="KW-0378">Hydrolase</keyword>
<dbReference type="Gramene" id="Solyc01g011540.1.1">
    <property type="protein sequence ID" value="Solyc01g011540.1.1"/>
    <property type="gene ID" value="Solyc01g011540.1"/>
</dbReference>
<dbReference type="PANTHER" id="PTHR14950:SF70">
    <property type="entry name" value="ENDORIBONUCLEASE DICER HOMOLOG 2"/>
    <property type="match status" value="1"/>
</dbReference>
<dbReference type="EnsemblPlants" id="Solyc01g011540.1.1">
    <property type="protein sequence ID" value="Solyc01g011540.1.1"/>
    <property type="gene ID" value="Solyc01g011540.1"/>
</dbReference>
<dbReference type="eggNOG" id="KOG0701">
    <property type="taxonomic scope" value="Eukaryota"/>
</dbReference>
<proteinExistence type="predicted"/>
<dbReference type="PhylomeDB" id="K4ATY9"/>
<sequence>MRSIRMDIDFIDAPMQRHFIVNAKKLVNVRYSEITATLQVSRTFAHLECLEDVVLDYLVTTHLYFKYSRLIPRLITYLRSTFVNNECSAQSEVKASMLEHIVHASC</sequence>
<dbReference type="HOGENOM" id="CLU_157570_0_0_1"/>
<dbReference type="PaxDb" id="4081-Solyc01g011540.1.1"/>
<dbReference type="PANTHER" id="PTHR14950">
    <property type="entry name" value="DICER-RELATED"/>
    <property type="match status" value="1"/>
</dbReference>
<dbReference type="SUPFAM" id="SSF69065">
    <property type="entry name" value="RNase III domain-like"/>
    <property type="match status" value="1"/>
</dbReference>
<feature type="domain" description="RNase III" evidence="2">
    <location>
        <begin position="21"/>
        <end position="86"/>
    </location>
</feature>
<dbReference type="Proteomes" id="UP000004994">
    <property type="component" value="Chromosome 1"/>
</dbReference>
<accession>K4ATY9</accession>
<dbReference type="InParanoid" id="K4ATY9"/>
<dbReference type="AlphaFoldDB" id="K4ATY9"/>
<dbReference type="STRING" id="4081.K4ATY9"/>
<dbReference type="InterPro" id="IPR036389">
    <property type="entry name" value="RNase_III_sf"/>
</dbReference>
<dbReference type="GO" id="GO:0004525">
    <property type="term" value="F:ribonuclease III activity"/>
    <property type="evidence" value="ECO:0007669"/>
    <property type="project" value="InterPro"/>
</dbReference>
<dbReference type="Gene3D" id="1.10.1520.10">
    <property type="entry name" value="Ribonuclease III domain"/>
    <property type="match status" value="1"/>
</dbReference>
<evidence type="ECO:0000256" key="1">
    <source>
        <dbReference type="ARBA" id="ARBA00022801"/>
    </source>
</evidence>
<protein>
    <recommendedName>
        <fullName evidence="2">RNase III domain-containing protein</fullName>
    </recommendedName>
</protein>
<evidence type="ECO:0000259" key="2">
    <source>
        <dbReference type="PROSITE" id="PS50142"/>
    </source>
</evidence>
<name>K4ATY9_SOLLC</name>